<dbReference type="Pfam" id="PF11927">
    <property type="entry name" value="HODM_asu-like"/>
    <property type="match status" value="1"/>
</dbReference>
<dbReference type="AlphaFoldDB" id="A0AA40F3A1"/>
<proteinExistence type="predicted"/>
<dbReference type="InterPro" id="IPR021848">
    <property type="entry name" value="HODM_asu-like"/>
</dbReference>
<organism evidence="2 3">
    <name type="scientific">Schizothecium vesticola</name>
    <dbReference type="NCBI Taxonomy" id="314040"/>
    <lineage>
        <taxon>Eukaryota</taxon>
        <taxon>Fungi</taxon>
        <taxon>Dikarya</taxon>
        <taxon>Ascomycota</taxon>
        <taxon>Pezizomycotina</taxon>
        <taxon>Sordariomycetes</taxon>
        <taxon>Sordariomycetidae</taxon>
        <taxon>Sordariales</taxon>
        <taxon>Schizotheciaceae</taxon>
        <taxon>Schizothecium</taxon>
    </lineage>
</organism>
<evidence type="ECO:0000256" key="1">
    <source>
        <dbReference type="SAM" id="MobiDB-lite"/>
    </source>
</evidence>
<name>A0AA40F3A1_9PEZI</name>
<feature type="region of interest" description="Disordered" evidence="1">
    <location>
        <begin position="1"/>
        <end position="28"/>
    </location>
</feature>
<accession>A0AA40F3A1</accession>
<protein>
    <recommendedName>
        <fullName evidence="4">Alpha-1,2-mannosyltransferase</fullName>
    </recommendedName>
</protein>
<reference evidence="2" key="1">
    <citation type="submission" date="2023-06" db="EMBL/GenBank/DDBJ databases">
        <title>Genome-scale phylogeny and comparative genomics of the fungal order Sordariales.</title>
        <authorList>
            <consortium name="Lawrence Berkeley National Laboratory"/>
            <person name="Hensen N."/>
            <person name="Bonometti L."/>
            <person name="Westerberg I."/>
            <person name="Brannstrom I.O."/>
            <person name="Guillou S."/>
            <person name="Cros-Aarteil S."/>
            <person name="Calhoun S."/>
            <person name="Haridas S."/>
            <person name="Kuo A."/>
            <person name="Mondo S."/>
            <person name="Pangilinan J."/>
            <person name="Riley R."/>
            <person name="LaButti K."/>
            <person name="Andreopoulos B."/>
            <person name="Lipzen A."/>
            <person name="Chen C."/>
            <person name="Yanf M."/>
            <person name="Daum C."/>
            <person name="Ng V."/>
            <person name="Clum A."/>
            <person name="Steindorff A."/>
            <person name="Ohm R."/>
            <person name="Martin F."/>
            <person name="Silar P."/>
            <person name="Natvig D."/>
            <person name="Lalanne C."/>
            <person name="Gautier V."/>
            <person name="Ament-velasquez S.L."/>
            <person name="Kruys A."/>
            <person name="Hutchinson M.I."/>
            <person name="Powell A.J."/>
            <person name="Barry K."/>
            <person name="Miller A.N."/>
            <person name="Grigoriev I.V."/>
            <person name="Debuchy R."/>
            <person name="Gladieux P."/>
            <person name="Thoren M.H."/>
            <person name="Johannesson H."/>
        </authorList>
    </citation>
    <scope>NUCLEOTIDE SEQUENCE</scope>
    <source>
        <strain evidence="2">SMH3187-1</strain>
    </source>
</reference>
<evidence type="ECO:0000313" key="3">
    <source>
        <dbReference type="Proteomes" id="UP001172155"/>
    </source>
</evidence>
<feature type="compositionally biased region" description="Pro residues" evidence="1">
    <location>
        <begin position="15"/>
        <end position="28"/>
    </location>
</feature>
<gene>
    <name evidence="2" type="ORF">B0T18DRAFT_437541</name>
</gene>
<keyword evidence="3" id="KW-1185">Reference proteome</keyword>
<evidence type="ECO:0000313" key="2">
    <source>
        <dbReference type="EMBL" id="KAK0750311.1"/>
    </source>
</evidence>
<evidence type="ECO:0008006" key="4">
    <source>
        <dbReference type="Google" id="ProtNLM"/>
    </source>
</evidence>
<dbReference type="EMBL" id="JAUKUD010000003">
    <property type="protein sequence ID" value="KAK0750311.1"/>
    <property type="molecule type" value="Genomic_DNA"/>
</dbReference>
<comment type="caution">
    <text evidence="2">The sequence shown here is derived from an EMBL/GenBank/DDBJ whole genome shotgun (WGS) entry which is preliminary data.</text>
</comment>
<sequence>MPCSRLRCTARRRSPPPPKPSSTWPPSPYILPTPTPYPNWSVTTTKPLPYRPFRHGPKYHVTMGLRTIPSFSWIELDSDYPRYHATKAARLASSRGPHCVRTAPEALPAAEELLSDLASYLPARYPSLFRRTKTGGIENLWSGESFPTTRKTAKGGETWDPMAICARLVQDDLALMLPPTDGSGEYRLLSGAILLPGFWRLQDKFGMSLSTIHTSGAVPQFESRLQRGMLNLFRRLKPEELVARSNYFMQVDDDLAWSWSIGDEETGEAGWDTAAKDRAIEHHMFRSERQTLRRLPRTGAVVFTIRTYFMPVTEIVKEPYVPARLASAVRSWGDDVAKYKGKQRYGKVLLEYLDKKHAEQVANGLDLDKEDEMRSYPF</sequence>
<dbReference type="Proteomes" id="UP001172155">
    <property type="component" value="Unassembled WGS sequence"/>
</dbReference>